<sequence>MTPNSLRLTAPVVTDSDSIRFSAYAPGWGYTAYALSAETLRQRLGAADASPQQLLLAFELGKQRLMRAIEQRITNASHGERVTLTPDDLR</sequence>
<name>A0A0B6RXE8_BURPL</name>
<keyword evidence="2" id="KW-1185">Reference proteome</keyword>
<dbReference type="Pfam" id="PF07369">
    <property type="entry name" value="DUF1488"/>
    <property type="match status" value="1"/>
</dbReference>
<evidence type="ECO:0008006" key="3">
    <source>
        <dbReference type="Google" id="ProtNLM"/>
    </source>
</evidence>
<dbReference type="HOGENOM" id="CLU_2435154_0_0_4"/>
<dbReference type="KEGG" id="bgp:BGL_2c19780"/>
<dbReference type="EMBL" id="CP002581">
    <property type="protein sequence ID" value="AJK50042.1"/>
    <property type="molecule type" value="Genomic_DNA"/>
</dbReference>
<dbReference type="InterPro" id="IPR009962">
    <property type="entry name" value="DUF1488"/>
</dbReference>
<protein>
    <recommendedName>
        <fullName evidence="3">DUF1488 domain-containing protein</fullName>
    </recommendedName>
</protein>
<dbReference type="Proteomes" id="UP000031838">
    <property type="component" value="Chromosome 2"/>
</dbReference>
<accession>A0A0B6RXE8</accession>
<dbReference type="RefSeq" id="WP_042628367.1">
    <property type="nucleotide sequence ID" value="NZ_BSTO01000016.1"/>
</dbReference>
<gene>
    <name evidence="1" type="ORF">BGL_2c19780</name>
</gene>
<organism evidence="1 2">
    <name type="scientific">Burkholderia plantarii</name>
    <dbReference type="NCBI Taxonomy" id="41899"/>
    <lineage>
        <taxon>Bacteria</taxon>
        <taxon>Pseudomonadati</taxon>
        <taxon>Pseudomonadota</taxon>
        <taxon>Betaproteobacteria</taxon>
        <taxon>Burkholderiales</taxon>
        <taxon>Burkholderiaceae</taxon>
        <taxon>Burkholderia</taxon>
    </lineage>
</organism>
<evidence type="ECO:0000313" key="2">
    <source>
        <dbReference type="Proteomes" id="UP000031838"/>
    </source>
</evidence>
<reference evidence="1 2" key="2">
    <citation type="journal article" date="2016" name="Appl. Microbiol. Biotechnol.">
        <title>Mutations improving production and secretion of extracellular lipase by Burkholderia glumae PG1.</title>
        <authorList>
            <person name="Knapp A."/>
            <person name="Voget S."/>
            <person name="Gao R."/>
            <person name="Zaburannyi N."/>
            <person name="Krysciak D."/>
            <person name="Breuer M."/>
            <person name="Hauer B."/>
            <person name="Streit W.R."/>
            <person name="Muller R."/>
            <person name="Daniel R."/>
            <person name="Jaeger K.E."/>
        </authorList>
    </citation>
    <scope>NUCLEOTIDE SEQUENCE [LARGE SCALE GENOMIC DNA]</scope>
    <source>
        <strain evidence="1 2">PG1</strain>
    </source>
</reference>
<dbReference type="KEGG" id="bpla:bpln_2g20070"/>
<proteinExistence type="predicted"/>
<reference evidence="2" key="1">
    <citation type="submission" date="2011-03" db="EMBL/GenBank/DDBJ databases">
        <authorList>
            <person name="Voget S."/>
            <person name="Streit W.R."/>
            <person name="Jaeger K.E."/>
            <person name="Daniel R."/>
        </authorList>
    </citation>
    <scope>NUCLEOTIDE SEQUENCE [LARGE SCALE GENOMIC DNA]</scope>
    <source>
        <strain evidence="2">PG1</strain>
    </source>
</reference>
<evidence type="ECO:0000313" key="1">
    <source>
        <dbReference type="EMBL" id="AJK50042.1"/>
    </source>
</evidence>
<dbReference type="AlphaFoldDB" id="A0A0B6RXE8"/>